<gene>
    <name evidence="3" type="ORF">UFOPK2602_00735</name>
    <name evidence="4" type="ORF">UFOPK2806_01598</name>
</gene>
<keyword evidence="2" id="KW-0472">Membrane</keyword>
<feature type="region of interest" description="Disordered" evidence="1">
    <location>
        <begin position="211"/>
        <end position="271"/>
    </location>
</feature>
<accession>A0A6J6PZJ4</accession>
<evidence type="ECO:0000256" key="2">
    <source>
        <dbReference type="SAM" id="Phobius"/>
    </source>
</evidence>
<name>A0A6J6PZJ4_9ZZZZ</name>
<keyword evidence="2" id="KW-1133">Transmembrane helix</keyword>
<sequence>MDTNVALRRFALGAALATVVASSFAYTGAVTTGAFVAFVLVAVAGSGLVAALIGQPQQVGGLIAGLAGAISWSVAVNALSGETSGPVARSSAVCGVTAACAVYSARRLWIPPFLASVALGICGAMYYGAAGEVRYVALITSLLALATTAALDAARHRRRVRKPRLIAVLVGLVVAAAFVLASVGAEQVLSRVTRGDRATVSALVQPESIRPPWAQRPPVSTAKPPVSTVKPPVSTVKPPVSTVKPPTSSVKPSTTVRRATTVPPPNPQTKPRKKPLDLALIITLLFLALLLLAISLRLWLGKHRLHRWKRRLQRLPPAESAAASWSWMVFELNRLGWALSANPSIDRTAHDMVRLGWPEAVRIPAAQVAERGAVAAFGADQVSVPSATESWLLAAVAVDAARSSAKRWPRTRAVLRLLRT</sequence>
<feature type="transmembrane region" description="Helical" evidence="2">
    <location>
        <begin position="35"/>
        <end position="54"/>
    </location>
</feature>
<dbReference type="EMBL" id="CAEZXX010000038">
    <property type="protein sequence ID" value="CAB4703672.1"/>
    <property type="molecule type" value="Genomic_DNA"/>
</dbReference>
<feature type="transmembrane region" description="Helical" evidence="2">
    <location>
        <begin position="278"/>
        <end position="300"/>
    </location>
</feature>
<evidence type="ECO:0000313" key="4">
    <source>
        <dbReference type="EMBL" id="CAB4760203.1"/>
    </source>
</evidence>
<dbReference type="AlphaFoldDB" id="A0A6J6PZJ4"/>
<dbReference type="EMBL" id="CAEZYY010000022">
    <property type="protein sequence ID" value="CAB4760203.1"/>
    <property type="molecule type" value="Genomic_DNA"/>
</dbReference>
<feature type="transmembrane region" description="Helical" evidence="2">
    <location>
        <begin position="165"/>
        <end position="185"/>
    </location>
</feature>
<evidence type="ECO:0000313" key="3">
    <source>
        <dbReference type="EMBL" id="CAB4703672.1"/>
    </source>
</evidence>
<reference evidence="3" key="1">
    <citation type="submission" date="2020-05" db="EMBL/GenBank/DDBJ databases">
        <authorList>
            <person name="Chiriac C."/>
            <person name="Salcher M."/>
            <person name="Ghai R."/>
            <person name="Kavagutti S V."/>
        </authorList>
    </citation>
    <scope>NUCLEOTIDE SEQUENCE</scope>
</reference>
<feature type="compositionally biased region" description="Low complexity" evidence="1">
    <location>
        <begin position="223"/>
        <end position="261"/>
    </location>
</feature>
<protein>
    <submittedName>
        <fullName evidence="3">Unannotated protein</fullName>
    </submittedName>
</protein>
<evidence type="ECO:0000256" key="1">
    <source>
        <dbReference type="SAM" id="MobiDB-lite"/>
    </source>
</evidence>
<proteinExistence type="predicted"/>
<keyword evidence="2" id="KW-0812">Transmembrane</keyword>
<feature type="transmembrane region" description="Helical" evidence="2">
    <location>
        <begin position="61"/>
        <end position="80"/>
    </location>
</feature>
<feature type="transmembrane region" description="Helical" evidence="2">
    <location>
        <begin position="112"/>
        <end position="129"/>
    </location>
</feature>
<organism evidence="3">
    <name type="scientific">freshwater metagenome</name>
    <dbReference type="NCBI Taxonomy" id="449393"/>
    <lineage>
        <taxon>unclassified sequences</taxon>
        <taxon>metagenomes</taxon>
        <taxon>ecological metagenomes</taxon>
    </lineage>
</organism>